<gene>
    <name evidence="1" type="ORF">M9H77_09783</name>
</gene>
<sequence length="147" mass="17101">MSCLLLKSLFMIILFSSSSLLPFFQVVADRVPIGDPPPIDKYTVHVINNLPSNQFLLKIHCASGDDDLGFHDLSVNQDFNWTFNMNIFGTTLFFCHFWWSNKDKAFEVFNHDIGTKNCATNCYWLVREDGFYFTDDINNGPQKWQTW</sequence>
<reference evidence="2" key="1">
    <citation type="journal article" date="2023" name="Nat. Plants">
        <title>Single-cell RNA sequencing provides a high-resolution roadmap for understanding the multicellular compartmentation of specialized metabolism.</title>
        <authorList>
            <person name="Sun S."/>
            <person name="Shen X."/>
            <person name="Li Y."/>
            <person name="Li Y."/>
            <person name="Wang S."/>
            <person name="Li R."/>
            <person name="Zhang H."/>
            <person name="Shen G."/>
            <person name="Guo B."/>
            <person name="Wei J."/>
            <person name="Xu J."/>
            <person name="St-Pierre B."/>
            <person name="Chen S."/>
            <person name="Sun C."/>
        </authorList>
    </citation>
    <scope>NUCLEOTIDE SEQUENCE [LARGE SCALE GENOMIC DNA]</scope>
</reference>
<accession>A0ACC0C1I4</accession>
<dbReference type="EMBL" id="CM044702">
    <property type="protein sequence ID" value="KAI5678833.1"/>
    <property type="molecule type" value="Genomic_DNA"/>
</dbReference>
<keyword evidence="2" id="KW-1185">Reference proteome</keyword>
<comment type="caution">
    <text evidence="1">The sequence shown here is derived from an EMBL/GenBank/DDBJ whole genome shotgun (WGS) entry which is preliminary data.</text>
</comment>
<organism evidence="1 2">
    <name type="scientific">Catharanthus roseus</name>
    <name type="common">Madagascar periwinkle</name>
    <name type="synonym">Vinca rosea</name>
    <dbReference type="NCBI Taxonomy" id="4058"/>
    <lineage>
        <taxon>Eukaryota</taxon>
        <taxon>Viridiplantae</taxon>
        <taxon>Streptophyta</taxon>
        <taxon>Embryophyta</taxon>
        <taxon>Tracheophyta</taxon>
        <taxon>Spermatophyta</taxon>
        <taxon>Magnoliopsida</taxon>
        <taxon>eudicotyledons</taxon>
        <taxon>Gunneridae</taxon>
        <taxon>Pentapetalae</taxon>
        <taxon>asterids</taxon>
        <taxon>lamiids</taxon>
        <taxon>Gentianales</taxon>
        <taxon>Apocynaceae</taxon>
        <taxon>Rauvolfioideae</taxon>
        <taxon>Vinceae</taxon>
        <taxon>Catharanthinae</taxon>
        <taxon>Catharanthus</taxon>
    </lineage>
</organism>
<evidence type="ECO:0000313" key="1">
    <source>
        <dbReference type="EMBL" id="KAI5678833.1"/>
    </source>
</evidence>
<dbReference type="Proteomes" id="UP001060085">
    <property type="component" value="Linkage Group LG02"/>
</dbReference>
<evidence type="ECO:0000313" key="2">
    <source>
        <dbReference type="Proteomes" id="UP001060085"/>
    </source>
</evidence>
<proteinExistence type="predicted"/>
<name>A0ACC0C1I4_CATRO</name>
<protein>
    <submittedName>
        <fullName evidence="1">Uncharacterized protein</fullName>
    </submittedName>
</protein>